<sequence>MVKLAYVEIAAVGQGEPKQHVLELQAANLKMPSVAIGCIPILTKYAPKPFSDMPSAEHITVFPGYHDCRDDNVPIILTLRKGEHRTDARNTIATVYKNVFFEDKGIGSIRSDGARVTCRGPVLIFWRSKLSDPNQTGGKMQMQLSNFTLADVRKTIGEKRYAILLEDHRRPSPSMPITAPVPRNPFSLQASQPLPVPEPVAPAAPSSRSIRPSTSSSLQPDDDGPTTWTEEWGDGNKTQTQTQAPSTTSYDHDEHQRGRVTEGEPFIPPRPSFAPPSFPPVVQQVAEYHHEQEELSAQIEAHSFCSAASLSGPPSGVGVVLDHHSYGEHEDESDGEEALAASQHSLGVGEQSGDGVVREERAVSSRTQPFGPCLSPLGSEASVPPAGPSSPLPFMPMPAPVDHIHTHTPPQPQQGGADAAAAAAAAAPAAAAVPFACLSPQQQQQPQQPPMVMMEPPNIIPMMDGMQEHIQGQQQEGQGAGQAFPLVPATNGVGVGVGQGVDVGMGVGLGAGPAPPCMSDSEAVALLDQLQGAMPAVMSVGQAVRVLVDTERMQMGGRLEEIQRELEAAKASVAEKDTTVLSLSAIINRQEQTIQQLSTPKPKEDQHTQTDTAIAPAPAPPLGPLLPQPTPPSPLPLTVSYTPKHFSPSTAPKVPYTPTARQHSAAHSTITTPTMIATPSTKPTMSYGAQHQHNPLPQPWEPPGYVQAFARFPDPGWDMRGPYFGKFDGNFLHLEVGDVICPTPHHTMEPPAGSMQQGWALGRNSRTHHVGWYPESYVRPYGVTARGPGGR</sequence>
<organism evidence="3 4">
    <name type="scientific">Vitrella brassicaformis (strain CCMP3155)</name>
    <dbReference type="NCBI Taxonomy" id="1169540"/>
    <lineage>
        <taxon>Eukaryota</taxon>
        <taxon>Sar</taxon>
        <taxon>Alveolata</taxon>
        <taxon>Colpodellida</taxon>
        <taxon>Vitrellaceae</taxon>
        <taxon>Vitrella</taxon>
    </lineage>
</organism>
<evidence type="ECO:0008006" key="5">
    <source>
        <dbReference type="Google" id="ProtNLM"/>
    </source>
</evidence>
<feature type="region of interest" description="Disordered" evidence="2">
    <location>
        <begin position="363"/>
        <end position="388"/>
    </location>
</feature>
<dbReference type="Gene3D" id="2.30.30.40">
    <property type="entry name" value="SH3 Domains"/>
    <property type="match status" value="1"/>
</dbReference>
<protein>
    <recommendedName>
        <fullName evidence="5">SH3 domain-containing protein</fullName>
    </recommendedName>
</protein>
<dbReference type="Proteomes" id="UP000041254">
    <property type="component" value="Unassembled WGS sequence"/>
</dbReference>
<dbReference type="EMBL" id="CDMY01000486">
    <property type="protein sequence ID" value="CEM16879.1"/>
    <property type="molecule type" value="Genomic_DNA"/>
</dbReference>
<accession>A0A0G4FQZ4</accession>
<gene>
    <name evidence="3" type="ORF">Vbra_21562</name>
</gene>
<feature type="compositionally biased region" description="Pro residues" evidence="2">
    <location>
        <begin position="617"/>
        <end position="635"/>
    </location>
</feature>
<evidence type="ECO:0000256" key="2">
    <source>
        <dbReference type="SAM" id="MobiDB-lite"/>
    </source>
</evidence>
<feature type="coiled-coil region" evidence="1">
    <location>
        <begin position="552"/>
        <end position="579"/>
    </location>
</feature>
<feature type="region of interest" description="Disordered" evidence="2">
    <location>
        <begin position="594"/>
        <end position="668"/>
    </location>
</feature>
<keyword evidence="4" id="KW-1185">Reference proteome</keyword>
<feature type="region of interest" description="Disordered" evidence="2">
    <location>
        <begin position="170"/>
        <end position="279"/>
    </location>
</feature>
<feature type="compositionally biased region" description="Polar residues" evidence="2">
    <location>
        <begin position="659"/>
        <end position="668"/>
    </location>
</feature>
<evidence type="ECO:0000313" key="4">
    <source>
        <dbReference type="Proteomes" id="UP000041254"/>
    </source>
</evidence>
<keyword evidence="1" id="KW-0175">Coiled coil</keyword>
<dbReference type="AlphaFoldDB" id="A0A0G4FQZ4"/>
<dbReference type="VEuPathDB" id="CryptoDB:Vbra_21562"/>
<dbReference type="OMA" id="YIAFAND"/>
<name>A0A0G4FQZ4_VITBC</name>
<feature type="compositionally biased region" description="Pro residues" evidence="2">
    <location>
        <begin position="266"/>
        <end position="279"/>
    </location>
</feature>
<proteinExistence type="predicted"/>
<feature type="compositionally biased region" description="Low complexity" evidence="2">
    <location>
        <begin position="203"/>
        <end position="219"/>
    </location>
</feature>
<reference evidence="3 4" key="1">
    <citation type="submission" date="2014-11" db="EMBL/GenBank/DDBJ databases">
        <authorList>
            <person name="Zhu J."/>
            <person name="Qi W."/>
            <person name="Song R."/>
        </authorList>
    </citation>
    <scope>NUCLEOTIDE SEQUENCE [LARGE SCALE GENOMIC DNA]</scope>
</reference>
<evidence type="ECO:0000313" key="3">
    <source>
        <dbReference type="EMBL" id="CEM16879.1"/>
    </source>
</evidence>
<feature type="compositionally biased region" description="Basic and acidic residues" evidence="2">
    <location>
        <begin position="250"/>
        <end position="262"/>
    </location>
</feature>
<dbReference type="InParanoid" id="A0A0G4FQZ4"/>
<evidence type="ECO:0000256" key="1">
    <source>
        <dbReference type="SAM" id="Coils"/>
    </source>
</evidence>
<dbReference type="SUPFAM" id="SSF50044">
    <property type="entry name" value="SH3-domain"/>
    <property type="match status" value="1"/>
</dbReference>
<dbReference type="InterPro" id="IPR036028">
    <property type="entry name" value="SH3-like_dom_sf"/>
</dbReference>